<comment type="caution">
    <text evidence="2">The sequence shown here is derived from an EMBL/GenBank/DDBJ whole genome shotgun (WGS) entry which is preliminary data.</text>
</comment>
<evidence type="ECO:0000256" key="1">
    <source>
        <dbReference type="SAM" id="Phobius"/>
    </source>
</evidence>
<dbReference type="PANTHER" id="PTHR32063">
    <property type="match status" value="1"/>
</dbReference>
<accession>A0A0F9MX88</accession>
<dbReference type="Gene3D" id="1.20.1640.10">
    <property type="entry name" value="Multidrug efflux transporter AcrB transmembrane domain"/>
    <property type="match status" value="2"/>
</dbReference>
<feature type="transmembrane region" description="Helical" evidence="1">
    <location>
        <begin position="932"/>
        <end position="952"/>
    </location>
</feature>
<protein>
    <recommendedName>
        <fullName evidence="3">SSD domain-containing protein</fullName>
    </recommendedName>
</protein>
<dbReference type="SUPFAM" id="SSF82866">
    <property type="entry name" value="Multidrug efflux transporter AcrB transmembrane domain"/>
    <property type="match status" value="2"/>
</dbReference>
<keyword evidence="1" id="KW-0472">Membrane</keyword>
<dbReference type="SUPFAM" id="SSF82693">
    <property type="entry name" value="Multidrug efflux transporter AcrB pore domain, PN1, PN2, PC1 and PC2 subdomains"/>
    <property type="match status" value="1"/>
</dbReference>
<proteinExistence type="predicted"/>
<dbReference type="Gene3D" id="3.30.70.1430">
    <property type="entry name" value="Multidrug efflux transporter AcrB pore domain"/>
    <property type="match status" value="2"/>
</dbReference>
<dbReference type="GO" id="GO:0042910">
    <property type="term" value="F:xenobiotic transmembrane transporter activity"/>
    <property type="evidence" value="ECO:0007669"/>
    <property type="project" value="TreeGrafter"/>
</dbReference>
<feature type="transmembrane region" description="Helical" evidence="1">
    <location>
        <begin position="425"/>
        <end position="449"/>
    </location>
</feature>
<keyword evidence="1" id="KW-1133">Transmembrane helix</keyword>
<feature type="transmembrane region" description="Helical" evidence="1">
    <location>
        <begin position="570"/>
        <end position="590"/>
    </location>
</feature>
<dbReference type="SUPFAM" id="SSF82714">
    <property type="entry name" value="Multidrug efflux transporter AcrB TolC docking domain, DN and DC subdomains"/>
    <property type="match status" value="2"/>
</dbReference>
<dbReference type="PANTHER" id="PTHR32063:SF0">
    <property type="entry name" value="SWARMING MOTILITY PROTEIN SWRC"/>
    <property type="match status" value="1"/>
</dbReference>
<feature type="transmembrane region" description="Helical" evidence="1">
    <location>
        <begin position="30"/>
        <end position="49"/>
    </location>
</feature>
<organism evidence="2">
    <name type="scientific">marine sediment metagenome</name>
    <dbReference type="NCBI Taxonomy" id="412755"/>
    <lineage>
        <taxon>unclassified sequences</taxon>
        <taxon>metagenomes</taxon>
        <taxon>ecological metagenomes</taxon>
    </lineage>
</organism>
<feature type="transmembrane region" description="Helical" evidence="1">
    <location>
        <begin position="400"/>
        <end position="419"/>
    </location>
</feature>
<feature type="transmembrane region" description="Helical" evidence="1">
    <location>
        <begin position="501"/>
        <end position="525"/>
    </location>
</feature>
<dbReference type="Gene3D" id="3.30.70.1320">
    <property type="entry name" value="Multidrug efflux transporter AcrB pore domain like"/>
    <property type="match status" value="1"/>
</dbReference>
<evidence type="ECO:0000313" key="2">
    <source>
        <dbReference type="EMBL" id="KKN04072.1"/>
    </source>
</evidence>
<keyword evidence="1" id="KW-0812">Transmembrane</keyword>
<sequence length="1070" mass="116753">MSDSTENYSNDQNIGLVARWSRLFIKNSKITSLIVIAILLGGLFSVLTINREGFTEVNIPITIINTQIPGATSSDVEKKVTLEIEEAVSGIDKVESVESVSSNSFSSVVVEFDFNVDLDKKVQEVKSAISSAELPEQAESPKVNQIAAGSTSMLINVIGDYKPAKLKELAEETEKHVRDIDGVSEINIHGGSARDVKIIVDLDKLNKKGILFSDIKEAIAAKNISMPGGTLNSEGQELGIEVSHELNDIDEIKDIIVGQEGGQSNLQSLGGAAALAQAAKPKSVKLGDVAKIEKGQEDEELIQRSGYVQGGKSISDGSVTIEVRKKSTADTTVLSDKLRDLLVELDEKDTIADDVRFEVVFDGADMVNRELEDLGQSGWQGLLVILLTLMIFISWRASLLISFVIPLVLLSVLLVFKLIGFTLNIITVFALILTFGIVVDNAIVVVESIQHHLNLGRKRFEASIAALSEVGTALFTATLTTIIVFVPMIFIGGVMGEFIKYIPYTVITAIASSFFIAVTIIPLVAGRFVRASASAKVKGDRVLKEHEIKHWKIIDTYGNFMKKVLSKNSWMLIIIFVAVVLLGFSLSIPITGKIKSSTFPPQDSEYITASIDFPRGTPFAKRDKITRDVEEHIKATDGFMNYSFFNPNSLMMGGRNQSLYIGLGDPRNRIITSFDVADNLREKFKDVEGADIRIKQQSAGPPESDFPILFQINGDNLKDLKSAAKEAGDYLKELDDVRLVNDGVEGETEPQIKVELDKKKMKDENVVPVVAAAVVRNIFAMESVAKIRPEDTGETINLNLLTEKKFRDSNKDLEKTKVPKADGSTIELKKIAKITEVNELASINKYDGKRYIKVQAELKEGTEAASVEKKINNFLSADKLEDLGLEKDAVSYRGEVMANSEALDKIFIMLLLAMIFVYIILVAQFNSFFQPLIIVMAVPLALVGVFPALLITGNVMSFLANVGVVALVGIVVNDAIVFIDYANRLYRRDNDFVQALITAGQVRFKPILSTSITTIGGVLPLALVSDFWGPIGMAIIGGLAFSTIGTLVVIPAAYTFLHNASGSISKALGR</sequence>
<gene>
    <name evidence="2" type="ORF">LCGC14_1101230</name>
</gene>
<reference evidence="2" key="1">
    <citation type="journal article" date="2015" name="Nature">
        <title>Complex archaea that bridge the gap between prokaryotes and eukaryotes.</title>
        <authorList>
            <person name="Spang A."/>
            <person name="Saw J.H."/>
            <person name="Jorgensen S.L."/>
            <person name="Zaremba-Niedzwiedzka K."/>
            <person name="Martijn J."/>
            <person name="Lind A.E."/>
            <person name="van Eijk R."/>
            <person name="Schleper C."/>
            <person name="Guy L."/>
            <person name="Ettema T.J."/>
        </authorList>
    </citation>
    <scope>NUCLEOTIDE SEQUENCE</scope>
</reference>
<dbReference type="AlphaFoldDB" id="A0A0F9MX88"/>
<dbReference type="InterPro" id="IPR027463">
    <property type="entry name" value="AcrB_DN_DC_subdom"/>
</dbReference>
<dbReference type="EMBL" id="LAZR01004962">
    <property type="protein sequence ID" value="KKN04072.1"/>
    <property type="molecule type" value="Genomic_DNA"/>
</dbReference>
<name>A0A0F9MX88_9ZZZZ</name>
<feature type="transmembrane region" description="Helical" evidence="1">
    <location>
        <begin position="958"/>
        <end position="979"/>
    </location>
</feature>
<feature type="transmembrane region" description="Helical" evidence="1">
    <location>
        <begin position="1007"/>
        <end position="1025"/>
    </location>
</feature>
<dbReference type="Gene3D" id="3.30.70.1440">
    <property type="entry name" value="Multidrug efflux transporter AcrB pore domain"/>
    <property type="match status" value="1"/>
</dbReference>
<feature type="transmembrane region" description="Helical" evidence="1">
    <location>
        <begin position="470"/>
        <end position="495"/>
    </location>
</feature>
<feature type="transmembrane region" description="Helical" evidence="1">
    <location>
        <begin position="906"/>
        <end position="925"/>
    </location>
</feature>
<dbReference type="Gene3D" id="3.30.2090.10">
    <property type="entry name" value="Multidrug efflux transporter AcrB TolC docking domain, DN and DC subdomains"/>
    <property type="match status" value="2"/>
</dbReference>
<evidence type="ECO:0008006" key="3">
    <source>
        <dbReference type="Google" id="ProtNLM"/>
    </source>
</evidence>
<dbReference type="GO" id="GO:0005886">
    <property type="term" value="C:plasma membrane"/>
    <property type="evidence" value="ECO:0007669"/>
    <property type="project" value="TreeGrafter"/>
</dbReference>
<feature type="transmembrane region" description="Helical" evidence="1">
    <location>
        <begin position="1031"/>
        <end position="1057"/>
    </location>
</feature>
<dbReference type="InterPro" id="IPR001036">
    <property type="entry name" value="Acrflvin-R"/>
</dbReference>
<dbReference type="PRINTS" id="PR00702">
    <property type="entry name" value="ACRIFLAVINRP"/>
</dbReference>
<feature type="transmembrane region" description="Helical" evidence="1">
    <location>
        <begin position="377"/>
        <end position="393"/>
    </location>
</feature>
<dbReference type="Pfam" id="PF00873">
    <property type="entry name" value="ACR_tran"/>
    <property type="match status" value="1"/>
</dbReference>